<feature type="chain" id="PRO_5046051844" evidence="1">
    <location>
        <begin position="23"/>
        <end position="164"/>
    </location>
</feature>
<keyword evidence="2" id="KW-0723">Serine/threonine-protein kinase</keyword>
<dbReference type="PROSITE" id="PS51257">
    <property type="entry name" value="PROKAR_LIPOPROTEIN"/>
    <property type="match status" value="1"/>
</dbReference>
<proteinExistence type="predicted"/>
<keyword evidence="3" id="KW-1185">Reference proteome</keyword>
<reference evidence="2 3" key="1">
    <citation type="submission" date="2021-02" db="EMBL/GenBank/DDBJ databases">
        <title>De Novo genome assembly of isolated myxobacteria.</title>
        <authorList>
            <person name="Stevens D.C."/>
        </authorList>
    </citation>
    <scope>NUCLEOTIDE SEQUENCE [LARGE SCALE GENOMIC DNA]</scope>
    <source>
        <strain evidence="3">SCPEA02</strain>
    </source>
</reference>
<dbReference type="EMBL" id="CP071090">
    <property type="protein sequence ID" value="QSQ23493.1"/>
    <property type="molecule type" value="Genomic_DNA"/>
</dbReference>
<accession>A0ABX7NXN1</accession>
<keyword evidence="2" id="KW-0808">Transferase</keyword>
<sequence>MKVPGILHLCFVVLLATSAGCASGPGKVSLRSDGTPGPEKCPEEALNGMRYLRVRVGDSAEVELDANQDDARPLRLYEGPIESILYGELGTLGTGTRLYGRVWTEGPHVVIRYYEAHPLDGDKVPLCAVARLSKGQLRKLPGSQPGIALLEFSTAGVYVVDGFR</sequence>
<feature type="signal peptide" evidence="1">
    <location>
        <begin position="1"/>
        <end position="22"/>
    </location>
</feature>
<evidence type="ECO:0000313" key="3">
    <source>
        <dbReference type="Proteomes" id="UP000662747"/>
    </source>
</evidence>
<keyword evidence="1" id="KW-0732">Signal</keyword>
<name>A0ABX7NXN1_9BACT</name>
<evidence type="ECO:0000256" key="1">
    <source>
        <dbReference type="SAM" id="SignalP"/>
    </source>
</evidence>
<keyword evidence="2" id="KW-0418">Kinase</keyword>
<dbReference type="GO" id="GO:0004674">
    <property type="term" value="F:protein serine/threonine kinase activity"/>
    <property type="evidence" value="ECO:0007669"/>
    <property type="project" value="UniProtKB-KW"/>
</dbReference>
<evidence type="ECO:0000313" key="2">
    <source>
        <dbReference type="EMBL" id="QSQ23493.1"/>
    </source>
</evidence>
<organism evidence="2 3">
    <name type="scientific">Pyxidicoccus parkwayensis</name>
    <dbReference type="NCBI Taxonomy" id="2813578"/>
    <lineage>
        <taxon>Bacteria</taxon>
        <taxon>Pseudomonadati</taxon>
        <taxon>Myxococcota</taxon>
        <taxon>Myxococcia</taxon>
        <taxon>Myxococcales</taxon>
        <taxon>Cystobacterineae</taxon>
        <taxon>Myxococcaceae</taxon>
        <taxon>Pyxidicoccus</taxon>
    </lineage>
</organism>
<gene>
    <name evidence="2" type="ORF">JY651_00465</name>
</gene>
<dbReference type="Proteomes" id="UP000662747">
    <property type="component" value="Chromosome"/>
</dbReference>
<protein>
    <submittedName>
        <fullName evidence="2">Serine/threonine protein kinase</fullName>
    </submittedName>
</protein>